<keyword evidence="5" id="KW-0998">Cell outer membrane</keyword>
<sequence>MRKIILFISIACATLSFHSCADFLDVDKYFYDMLSVDSAFSKKVYVEGWLANNYDYLCEADLSPYGSMFQWASDDLVHPDGKSLQQCNYSANNFPHGDFDKHLRRCYECIRKASTFIEKVPECKELTLEEISDMQGQARFLRSFAYFSLIQTYGPVPLIPESGLDVSLSYEELSLPRAKFDEVIDFIDRDLAMAARTLLSSRAQNNFGRPTKGAALALRARVLLFAASPMSNGNKDFYNIRNLDGTVLYNQEYDESKWARAAAAAEDVINLNKYELHVVAPDAKNPYSVTPPEHPEYSHLDFPNGWQNVDPYSSYKYIFDGTIRGSKNPELIFTRTGVYSGYGIQERWNKKSMPRTSGGDNRLAVTQKMVDTYYMDNGKTIDEAGDYYIKEGFTVTAKEPEMGVGALFMGPNVSKMYGRREPRFYASIAFNGAIWDCESTSKIAEKNYQCWYYQDEFNGKEGYKTHLPLTGIGLKKYTNKEDSWSEGGYCTSKTEPTMRYAEILLIHAEALNELTSGKTYTITTYNDQEVQITRDVTKIRNSMKPIRMRAGLPDFDDATYNDPANFRVALKRERHIELFTENSFRYFDLRRWKDADVEETGPLMGCDIDVTMANDVRQEYYIPTPVSYIQKVFLRKMYLFPFPQAELKRNVNLTQNPEW</sequence>
<keyword evidence="3 6" id="KW-0732">Signal</keyword>
<dbReference type="RefSeq" id="WP_125039624.1">
    <property type="nucleotide sequence ID" value="NZ_BHWB01000001.1"/>
</dbReference>
<dbReference type="Gene3D" id="1.25.40.390">
    <property type="match status" value="1"/>
</dbReference>
<evidence type="ECO:0000259" key="8">
    <source>
        <dbReference type="Pfam" id="PF14322"/>
    </source>
</evidence>
<dbReference type="EMBL" id="BHWB01000001">
    <property type="protein sequence ID" value="GCB33215.1"/>
    <property type="molecule type" value="Genomic_DNA"/>
</dbReference>
<dbReference type="Proteomes" id="UP000288079">
    <property type="component" value="Unassembled WGS sequence"/>
</dbReference>
<dbReference type="InterPro" id="IPR011990">
    <property type="entry name" value="TPR-like_helical_dom_sf"/>
</dbReference>
<proteinExistence type="inferred from homology"/>
<keyword evidence="4" id="KW-0472">Membrane</keyword>
<dbReference type="AlphaFoldDB" id="A0A401LNS8"/>
<feature type="chain" id="PRO_5019559581" evidence="6">
    <location>
        <begin position="22"/>
        <end position="659"/>
    </location>
</feature>
<comment type="caution">
    <text evidence="9">The sequence shown here is derived from an EMBL/GenBank/DDBJ whole genome shotgun (WGS) entry which is preliminary data.</text>
</comment>
<name>A0A401LNS8_9BACE</name>
<dbReference type="OrthoDB" id="724176at2"/>
<dbReference type="InterPro" id="IPR033985">
    <property type="entry name" value="SusD-like_N"/>
</dbReference>
<keyword evidence="10" id="KW-1185">Reference proteome</keyword>
<evidence type="ECO:0000256" key="2">
    <source>
        <dbReference type="ARBA" id="ARBA00006275"/>
    </source>
</evidence>
<dbReference type="Pfam" id="PF14322">
    <property type="entry name" value="SusD-like_3"/>
    <property type="match status" value="1"/>
</dbReference>
<dbReference type="InterPro" id="IPR012944">
    <property type="entry name" value="SusD_RagB_dom"/>
</dbReference>
<evidence type="ECO:0000256" key="4">
    <source>
        <dbReference type="ARBA" id="ARBA00023136"/>
    </source>
</evidence>
<evidence type="ECO:0000259" key="7">
    <source>
        <dbReference type="Pfam" id="PF07980"/>
    </source>
</evidence>
<evidence type="ECO:0000256" key="6">
    <source>
        <dbReference type="SAM" id="SignalP"/>
    </source>
</evidence>
<accession>A0A401LNS8</accession>
<evidence type="ECO:0000256" key="5">
    <source>
        <dbReference type="ARBA" id="ARBA00023237"/>
    </source>
</evidence>
<dbReference type="Pfam" id="PF07980">
    <property type="entry name" value="SusD_RagB"/>
    <property type="match status" value="1"/>
</dbReference>
<protein>
    <submittedName>
        <fullName evidence="9">Membrane protein</fullName>
    </submittedName>
</protein>
<evidence type="ECO:0000256" key="3">
    <source>
        <dbReference type="ARBA" id="ARBA00022729"/>
    </source>
</evidence>
<evidence type="ECO:0000313" key="10">
    <source>
        <dbReference type="Proteomes" id="UP000288079"/>
    </source>
</evidence>
<dbReference type="SUPFAM" id="SSF48452">
    <property type="entry name" value="TPR-like"/>
    <property type="match status" value="1"/>
</dbReference>
<feature type="signal peptide" evidence="6">
    <location>
        <begin position="1"/>
        <end position="21"/>
    </location>
</feature>
<dbReference type="GO" id="GO:0009279">
    <property type="term" value="C:cell outer membrane"/>
    <property type="evidence" value="ECO:0007669"/>
    <property type="project" value="UniProtKB-SubCell"/>
</dbReference>
<comment type="similarity">
    <text evidence="2">Belongs to the SusD family.</text>
</comment>
<organism evidence="9 10">
    <name type="scientific">Bacteroides faecalis</name>
    <dbReference type="NCBI Taxonomy" id="2447885"/>
    <lineage>
        <taxon>Bacteria</taxon>
        <taxon>Pseudomonadati</taxon>
        <taxon>Bacteroidota</taxon>
        <taxon>Bacteroidia</taxon>
        <taxon>Bacteroidales</taxon>
        <taxon>Bacteroidaceae</taxon>
        <taxon>Bacteroides</taxon>
    </lineage>
</organism>
<feature type="domain" description="SusD-like N-terminal" evidence="8">
    <location>
        <begin position="40"/>
        <end position="224"/>
    </location>
</feature>
<reference evidence="9 10" key="1">
    <citation type="submission" date="2018-10" db="EMBL/GenBank/DDBJ databases">
        <title>Draft Genome Sequence of Bacteroides sp. KCTC 15687.</title>
        <authorList>
            <person name="Yu S.Y."/>
            <person name="Kim J.S."/>
            <person name="Oh B.S."/>
            <person name="Park S.H."/>
            <person name="Kang S.W."/>
            <person name="Park J.E."/>
            <person name="Choi S.H."/>
            <person name="Han K.I."/>
            <person name="Lee K.C."/>
            <person name="Eom M.K."/>
            <person name="Suh M.K."/>
            <person name="Lee D.H."/>
            <person name="Yoon H."/>
            <person name="Kim B."/>
            <person name="Yang S.J."/>
            <person name="Lee J.S."/>
            <person name="Lee J.H."/>
        </authorList>
    </citation>
    <scope>NUCLEOTIDE SEQUENCE [LARGE SCALE GENOMIC DNA]</scope>
    <source>
        <strain evidence="9 10">KCTC 15687</strain>
    </source>
</reference>
<evidence type="ECO:0000256" key="1">
    <source>
        <dbReference type="ARBA" id="ARBA00004442"/>
    </source>
</evidence>
<gene>
    <name evidence="9" type="ORF">KGMB02408_01600</name>
</gene>
<evidence type="ECO:0000313" key="9">
    <source>
        <dbReference type="EMBL" id="GCB33215.1"/>
    </source>
</evidence>
<comment type="subcellular location">
    <subcellularLocation>
        <location evidence="1">Cell outer membrane</location>
    </subcellularLocation>
</comment>
<feature type="domain" description="RagB/SusD" evidence="7">
    <location>
        <begin position="341"/>
        <end position="659"/>
    </location>
</feature>